<name>A0A8I2GV64_RHILV</name>
<dbReference type="AlphaFoldDB" id="A0A8I2GV64"/>
<evidence type="ECO:0000313" key="2">
    <source>
        <dbReference type="EMBL" id="NKM48831.1"/>
    </source>
</evidence>
<dbReference type="InterPro" id="IPR009506">
    <property type="entry name" value="YjiS-like"/>
</dbReference>
<gene>
    <name evidence="2" type="ORF">GFL91_28580</name>
</gene>
<dbReference type="Pfam" id="PF06568">
    <property type="entry name" value="YjiS-like"/>
    <property type="match status" value="1"/>
</dbReference>
<feature type="domain" description="YjiS-like" evidence="1">
    <location>
        <begin position="7"/>
        <end position="43"/>
    </location>
</feature>
<comment type="caution">
    <text evidence="2">The sequence shown here is derived from an EMBL/GenBank/DDBJ whole genome shotgun (WGS) entry which is preliminary data.</text>
</comment>
<dbReference type="EMBL" id="WIEZ01000018">
    <property type="protein sequence ID" value="NKM48831.1"/>
    <property type="molecule type" value="Genomic_DNA"/>
</dbReference>
<reference evidence="2" key="1">
    <citation type="submission" date="2019-10" db="EMBL/GenBank/DDBJ databases">
        <title>Rhizobium leguminosarum symbiovar viciae collection.</title>
        <authorList>
            <person name="Boivin S."/>
            <person name="Lepetit M."/>
        </authorList>
    </citation>
    <scope>NUCLEOTIDE SEQUENCE</scope>
    <source>
        <strain evidence="2">L143</strain>
    </source>
</reference>
<evidence type="ECO:0000259" key="1">
    <source>
        <dbReference type="Pfam" id="PF06568"/>
    </source>
</evidence>
<dbReference type="RefSeq" id="WP_168277063.1">
    <property type="nucleotide sequence ID" value="NZ_WIEZ01000018.1"/>
</dbReference>
<organism evidence="2 3">
    <name type="scientific">Rhizobium leguminosarum bv. viciae</name>
    <dbReference type="NCBI Taxonomy" id="387"/>
    <lineage>
        <taxon>Bacteria</taxon>
        <taxon>Pseudomonadati</taxon>
        <taxon>Pseudomonadota</taxon>
        <taxon>Alphaproteobacteria</taxon>
        <taxon>Hyphomicrobiales</taxon>
        <taxon>Rhizobiaceae</taxon>
        <taxon>Rhizobium/Agrobacterium group</taxon>
        <taxon>Rhizobium</taxon>
    </lineage>
</organism>
<sequence>MPQLKRLVAAIRRRLKIQKAIAELKELEDFMLLDIGIWRSDIERFVSKGRCDDINRLE</sequence>
<proteinExistence type="predicted"/>
<dbReference type="Proteomes" id="UP000662259">
    <property type="component" value="Unassembled WGS sequence"/>
</dbReference>
<accession>A0A8I2GV64</accession>
<evidence type="ECO:0000313" key="3">
    <source>
        <dbReference type="Proteomes" id="UP000662259"/>
    </source>
</evidence>
<protein>
    <submittedName>
        <fullName evidence="2">DUF1127 domain-containing protein</fullName>
    </submittedName>
</protein>